<name>A0ABT2KBK7_9RHOB</name>
<evidence type="ECO:0000313" key="4">
    <source>
        <dbReference type="Proteomes" id="UP001320702"/>
    </source>
</evidence>
<gene>
    <name evidence="3" type="ORF">MU516_10480</name>
</gene>
<comment type="caution">
    <text evidence="3">The sequence shown here is derived from an EMBL/GenBank/DDBJ whole genome shotgun (WGS) entry which is preliminary data.</text>
</comment>
<protein>
    <recommendedName>
        <fullName evidence="2">Tyr recombinase domain-containing protein</fullName>
    </recommendedName>
</protein>
<proteinExistence type="predicted"/>
<sequence length="238" mass="26465">MLRWAFENVGLPTNEAEGARQAVTKTKRTRERGYTAPEPIAVLKFSTNYTPKETDNPAHRESAHIAAAKRWLPTLCAFTGARIAVTAQLRKEDVRQDGDLWVIRISPDAGSVKTGEYRDVPLHRQVVAQGFAEFVKAAKPRPLFHGGNTQERYLASARVTAGRVSQWLQEPELVPDGIQPSHGWRHRFKTQARELGLSDRIADAIQGHTGKTASDDYGDVSLIAKVRVIDSLPDYDLS</sequence>
<evidence type="ECO:0000313" key="3">
    <source>
        <dbReference type="EMBL" id="MCT4333289.1"/>
    </source>
</evidence>
<feature type="domain" description="Tyr recombinase" evidence="2">
    <location>
        <begin position="29"/>
        <end position="230"/>
    </location>
</feature>
<reference evidence="3 4" key="1">
    <citation type="submission" date="2022-04" db="EMBL/GenBank/DDBJ databases">
        <title>Paracoccus sp. YLB-12 draft genome sequence.</title>
        <authorList>
            <person name="Yu L."/>
        </authorList>
    </citation>
    <scope>NUCLEOTIDE SEQUENCE [LARGE SCALE GENOMIC DNA]</scope>
    <source>
        <strain evidence="3 4">YLB-12</strain>
    </source>
</reference>
<organism evidence="3 4">
    <name type="scientific">Paracoccus maritimus</name>
    <dbReference type="NCBI Taxonomy" id="2933292"/>
    <lineage>
        <taxon>Bacteria</taxon>
        <taxon>Pseudomonadati</taxon>
        <taxon>Pseudomonadota</taxon>
        <taxon>Alphaproteobacteria</taxon>
        <taxon>Rhodobacterales</taxon>
        <taxon>Paracoccaceae</taxon>
        <taxon>Paracoccus</taxon>
    </lineage>
</organism>
<evidence type="ECO:0000259" key="2">
    <source>
        <dbReference type="PROSITE" id="PS51898"/>
    </source>
</evidence>
<dbReference type="InterPro" id="IPR002104">
    <property type="entry name" value="Integrase_catalytic"/>
</dbReference>
<dbReference type="InterPro" id="IPR013762">
    <property type="entry name" value="Integrase-like_cat_sf"/>
</dbReference>
<accession>A0ABT2KBK7</accession>
<evidence type="ECO:0000256" key="1">
    <source>
        <dbReference type="ARBA" id="ARBA00023172"/>
    </source>
</evidence>
<dbReference type="PROSITE" id="PS51898">
    <property type="entry name" value="TYR_RECOMBINASE"/>
    <property type="match status" value="1"/>
</dbReference>
<dbReference type="Gene3D" id="1.10.443.10">
    <property type="entry name" value="Intergrase catalytic core"/>
    <property type="match status" value="1"/>
</dbReference>
<dbReference type="SUPFAM" id="SSF56349">
    <property type="entry name" value="DNA breaking-rejoining enzymes"/>
    <property type="match status" value="1"/>
</dbReference>
<keyword evidence="4" id="KW-1185">Reference proteome</keyword>
<dbReference type="EMBL" id="JANAVZ010000005">
    <property type="protein sequence ID" value="MCT4333289.1"/>
    <property type="molecule type" value="Genomic_DNA"/>
</dbReference>
<dbReference type="InterPro" id="IPR011010">
    <property type="entry name" value="DNA_brk_join_enz"/>
</dbReference>
<dbReference type="Proteomes" id="UP001320702">
    <property type="component" value="Unassembled WGS sequence"/>
</dbReference>
<dbReference type="RefSeq" id="WP_260277175.1">
    <property type="nucleotide sequence ID" value="NZ_JANAVZ010000005.1"/>
</dbReference>
<keyword evidence="1" id="KW-0233">DNA recombination</keyword>